<proteinExistence type="predicted"/>
<dbReference type="KEGG" id="sfeu:IM697_06505"/>
<keyword evidence="2" id="KW-1185">Reference proteome</keyword>
<dbReference type="RefSeq" id="WP_194045560.1">
    <property type="nucleotide sequence ID" value="NZ_CP063373.1"/>
</dbReference>
<protein>
    <submittedName>
        <fullName evidence="1">Uncharacterized protein</fullName>
    </submittedName>
</protein>
<organism evidence="1 2">
    <name type="scientific">Streptomyces ferrugineus</name>
    <dbReference type="NCBI Taxonomy" id="1413221"/>
    <lineage>
        <taxon>Bacteria</taxon>
        <taxon>Bacillati</taxon>
        <taxon>Actinomycetota</taxon>
        <taxon>Actinomycetes</taxon>
        <taxon>Kitasatosporales</taxon>
        <taxon>Streptomycetaceae</taxon>
        <taxon>Streptomyces</taxon>
    </lineage>
</organism>
<name>A0A7M2SNU9_9ACTN</name>
<dbReference type="Proteomes" id="UP000594205">
    <property type="component" value="Chromosome"/>
</dbReference>
<evidence type="ECO:0000313" key="1">
    <source>
        <dbReference type="EMBL" id="QOV38047.1"/>
    </source>
</evidence>
<accession>A0A7M2SNU9</accession>
<sequence length="204" mass="22099">MMVPWQPECSPLRLPRGPPVETYSFHADIQLKALNNGSRGGATRIKVTLLTLALTGCASCRAHVKFLTSYKITGRESGLLRASAKISATALMAFGLVVGVSTSAQAATLTTSRGKMEYGTHNGGFPDDHFTICDTNADGHGVTGYVKHHHMSTGSTITDMKIDDGGDPGCDGDYMELSNVHNYWMEIWWNGRKIASKSFDEEQA</sequence>
<dbReference type="EMBL" id="CP063373">
    <property type="protein sequence ID" value="QOV38047.1"/>
    <property type="molecule type" value="Genomic_DNA"/>
</dbReference>
<reference evidence="1 2" key="1">
    <citation type="submission" date="2020-10" db="EMBL/GenBank/DDBJ databases">
        <title>Streptomyces ferrugineus complate genome analysis.</title>
        <authorList>
            <person name="Anwar N."/>
        </authorList>
    </citation>
    <scope>NUCLEOTIDE SEQUENCE [LARGE SCALE GENOMIC DNA]</scope>
    <source>
        <strain evidence="1 2">CCTCC AA2014009</strain>
    </source>
</reference>
<dbReference type="AlphaFoldDB" id="A0A7M2SNU9"/>
<gene>
    <name evidence="1" type="ORF">IM697_06505</name>
</gene>
<evidence type="ECO:0000313" key="2">
    <source>
        <dbReference type="Proteomes" id="UP000594205"/>
    </source>
</evidence>